<dbReference type="EC" id="3.2.1.28" evidence="5"/>
<proteinExistence type="inferred from homology"/>
<dbReference type="AlphaFoldDB" id="A0A109UZK9"/>
<dbReference type="GO" id="GO:0015976">
    <property type="term" value="P:carbon utilization"/>
    <property type="evidence" value="ECO:0007669"/>
    <property type="project" value="UniProtKB-ARBA"/>
</dbReference>
<organism evidence="14 15">
    <name type="scientific">Eremothecium sinecaudum</name>
    <dbReference type="NCBI Taxonomy" id="45286"/>
    <lineage>
        <taxon>Eukaryota</taxon>
        <taxon>Fungi</taxon>
        <taxon>Dikarya</taxon>
        <taxon>Ascomycota</taxon>
        <taxon>Saccharomycotina</taxon>
        <taxon>Saccharomycetes</taxon>
        <taxon>Saccharomycetales</taxon>
        <taxon>Saccharomycetaceae</taxon>
        <taxon>Eremothecium</taxon>
    </lineage>
</organism>
<evidence type="ECO:0000313" key="15">
    <source>
        <dbReference type="Proteomes" id="UP000243052"/>
    </source>
</evidence>
<dbReference type="STRING" id="45286.A0A109UZK9"/>
<dbReference type="GO" id="GO:0042597">
    <property type="term" value="C:periplasmic space"/>
    <property type="evidence" value="ECO:0007669"/>
    <property type="project" value="UniProtKB-SubCell"/>
</dbReference>
<keyword evidence="10" id="KW-1133">Transmembrane helix</keyword>
<sequence length="1215" mass="136140">MRDVITSLFLKPQQRRTGSTCVDIESDPVSNKATDFTVGQEPVISEPRKSTKTLNLMSRMMAALTVVILVVTLLAPFSVGTGRDMILLSPVPESRKVGGGKEGMDAELQDRFRVSQHRSTSKKLYELLRDSEKTFYDEEEQVLGTTVASRNTYSRQPYVANGYIGSRIPNVGFGYALDELSLWTGDSDIPGALDNGWPLRNQRFAGAFVSDFYGLVENINSTNFRELDEEGYTTVISAIPQWTDLRLSVFKDNDDNPYATLSPVELDLSQVSQYTQNLSLQDGIVCTEFNWMNLLHIKTSVIAHRKIFTLGLVEMEVSLLEDVKLGKGGSLHVEIEDMFDFESSRRTFLRDHGYDDEGIYMVVEPENVPYSNASLYSRCDVEGGSEVSDVERYVTNNTVIQSHSVYLDHSSPIVVVQKYVGIVSTEYNEEPISNLARAKEVVQDCFGSFDALLSWHREAWANLYADASIEIPSDFLLELAAKSSLYHLLANTRSQNVSSSRGLPVAVAGLSSDSYGGMVFWDADTWILPGILPFFPDIAKEMANYRNATHFQAIENAQKYNYSGALYPWTSGRFANCTSTGPCVDYEYHINIDIAMSSLSIYMNGADGVDDDYLRYTTWPLIREAANFFTEYVRYNETLDAYTTHNMTDPDEFANFIDNGAFTNAGIKTLYKWATDVGNHLEEEIDPMWSEISEKIHIPTSPTNITLEYTGMNATVDIKQADVMLMVYPLGYITDESILNNAIQNLYYYSERQSASGPAMTFPVFVAAAAALLNHGCSSQSYLYKSVVPYLRSPFLQFSEQSDDNFLTNGLTQPAFPFLTANGGYLQALLFGLTGLRYSYTVNPETKKMERLLKFNPIALPMLPGGIRINNFKYMGQVLDISVGDYNASIYHKYGDVPINIKVPDRSVLRDREIPFPSSSNKVQARDMIDYTELKDSNYHTVYPGEKLVLPVFTPGLNIEKNIAEGKQITNLTRGVPGDVAISMVDGNNYTHWQPFNKSERALMLIDLGSEEDFEITGGKIVWGARPAVNLSLSILPHYENMTAVLDSVIETYQKNASSKLTSVRHKGSSGGVPNGSVHTSPDIIGSTIDMGIREIFNWNLIDFDEISAIAPEVLPKFRNFVTILDDHPVEPTQPFFHDVFNQSQIVILPSNETDFYIDYDKVAELNPGYTAIDFKKNDNTWRKTRFVMVTVEGVYDEDDDPYGATIKEIALMST</sequence>
<evidence type="ECO:0000256" key="8">
    <source>
        <dbReference type="ARBA" id="ARBA00022968"/>
    </source>
</evidence>
<feature type="domain" description="Glycoside hydrolase family 65 N-terminal" evidence="13">
    <location>
        <begin position="149"/>
        <end position="425"/>
    </location>
</feature>
<evidence type="ECO:0000259" key="13">
    <source>
        <dbReference type="Pfam" id="PF03636"/>
    </source>
</evidence>
<evidence type="ECO:0000313" key="14">
    <source>
        <dbReference type="EMBL" id="AMD20478.1"/>
    </source>
</evidence>
<dbReference type="Pfam" id="PF03632">
    <property type="entry name" value="Glyco_hydro_65m"/>
    <property type="match status" value="1"/>
</dbReference>
<keyword evidence="10" id="KW-0812">Transmembrane</keyword>
<dbReference type="GO" id="GO:0005993">
    <property type="term" value="P:trehalose catabolic process"/>
    <property type="evidence" value="ECO:0007669"/>
    <property type="project" value="TreeGrafter"/>
</dbReference>
<dbReference type="GO" id="GO:0016020">
    <property type="term" value="C:membrane"/>
    <property type="evidence" value="ECO:0007669"/>
    <property type="project" value="UniProtKB-SubCell"/>
</dbReference>
<evidence type="ECO:0000256" key="2">
    <source>
        <dbReference type="ARBA" id="ARBA00004418"/>
    </source>
</evidence>
<dbReference type="Gene3D" id="1.50.10.10">
    <property type="match status" value="1"/>
</dbReference>
<feature type="transmembrane region" description="Helical" evidence="10">
    <location>
        <begin position="56"/>
        <end position="79"/>
    </location>
</feature>
<evidence type="ECO:0000256" key="10">
    <source>
        <dbReference type="SAM" id="Phobius"/>
    </source>
</evidence>
<dbReference type="GO" id="GO:0004555">
    <property type="term" value="F:alpha,alpha-trehalase activity"/>
    <property type="evidence" value="ECO:0007669"/>
    <property type="project" value="UniProtKB-EC"/>
</dbReference>
<dbReference type="Pfam" id="PF03633">
    <property type="entry name" value="Glyco_hydro_65C"/>
    <property type="match status" value="1"/>
</dbReference>
<dbReference type="Gene3D" id="2.70.98.40">
    <property type="entry name" value="Glycoside hydrolase, family 65, N-terminal domain"/>
    <property type="match status" value="1"/>
</dbReference>
<keyword evidence="8" id="KW-0735">Signal-anchor</keyword>
<evidence type="ECO:0000256" key="6">
    <source>
        <dbReference type="ARBA" id="ARBA00022764"/>
    </source>
</evidence>
<dbReference type="GeneID" id="28723724"/>
<comment type="similarity">
    <text evidence="4">Belongs to the glycosyl hydrolase 65 family.</text>
</comment>
<keyword evidence="9" id="KW-0325">Glycoprotein</keyword>
<dbReference type="InterPro" id="IPR005194">
    <property type="entry name" value="Glyco_hydro_65_C"/>
</dbReference>
<evidence type="ECO:0000256" key="4">
    <source>
        <dbReference type="ARBA" id="ARBA00006768"/>
    </source>
</evidence>
<dbReference type="Proteomes" id="UP000243052">
    <property type="component" value="Chromosome iv"/>
</dbReference>
<dbReference type="Pfam" id="PF03636">
    <property type="entry name" value="Glyco_hydro_65N"/>
    <property type="match status" value="1"/>
</dbReference>
<keyword evidence="15" id="KW-1185">Reference proteome</keyword>
<dbReference type="PANTHER" id="PTHR11051:SF8">
    <property type="entry name" value="PROTEIN-GLUCOSYLGALACTOSYLHYDROXYLYSINE GLUCOSIDASE"/>
    <property type="match status" value="1"/>
</dbReference>
<protein>
    <recommendedName>
        <fullName evidence="5">alpha,alpha-trehalase</fullName>
        <ecNumber evidence="5">3.2.1.28</ecNumber>
    </recommendedName>
</protein>
<dbReference type="InterPro" id="IPR005196">
    <property type="entry name" value="Glyco_hydro_65_N"/>
</dbReference>
<name>A0A109UZK9_9SACH</name>
<evidence type="ECO:0000256" key="5">
    <source>
        <dbReference type="ARBA" id="ARBA00012757"/>
    </source>
</evidence>
<dbReference type="InterPro" id="IPR012341">
    <property type="entry name" value="6hp_glycosidase-like_sf"/>
</dbReference>
<dbReference type="InterPro" id="IPR037018">
    <property type="entry name" value="GH65_N"/>
</dbReference>
<comment type="catalytic activity">
    <reaction evidence="1">
        <text>alpha,alpha-trehalose + H2O = alpha-D-glucose + beta-D-glucose</text>
        <dbReference type="Rhea" id="RHEA:32675"/>
        <dbReference type="ChEBI" id="CHEBI:15377"/>
        <dbReference type="ChEBI" id="CHEBI:15903"/>
        <dbReference type="ChEBI" id="CHEBI:16551"/>
        <dbReference type="ChEBI" id="CHEBI:17925"/>
        <dbReference type="EC" id="3.2.1.28"/>
    </reaction>
</comment>
<evidence type="ECO:0000256" key="1">
    <source>
        <dbReference type="ARBA" id="ARBA00001576"/>
    </source>
</evidence>
<gene>
    <name evidence="14" type="ORF">AW171_hschr42371</name>
</gene>
<dbReference type="SUPFAM" id="SSF48208">
    <property type="entry name" value="Six-hairpin glycosidases"/>
    <property type="match status" value="1"/>
</dbReference>
<evidence type="ECO:0000259" key="12">
    <source>
        <dbReference type="Pfam" id="PF03633"/>
    </source>
</evidence>
<dbReference type="RefSeq" id="XP_017987474.1">
    <property type="nucleotide sequence ID" value="XM_018131948.1"/>
</dbReference>
<evidence type="ECO:0000256" key="3">
    <source>
        <dbReference type="ARBA" id="ARBA00004606"/>
    </source>
</evidence>
<reference evidence="14 15" key="1">
    <citation type="submission" date="2016-01" db="EMBL/GenBank/DDBJ databases">
        <title>Genome sequence of the yeast Holleya sinecauda.</title>
        <authorList>
            <person name="Dietrich F.S."/>
        </authorList>
    </citation>
    <scope>NUCLEOTIDE SEQUENCE [LARGE SCALE GENOMIC DNA]</scope>
    <source>
        <strain evidence="14 15">ATCC 58844</strain>
    </source>
</reference>
<dbReference type="InterPro" id="IPR008928">
    <property type="entry name" value="6-hairpin_glycosidase_sf"/>
</dbReference>
<feature type="domain" description="Glycoside hydrolase family 65 central catalytic" evidence="11">
    <location>
        <begin position="484"/>
        <end position="701"/>
    </location>
</feature>
<accession>A0A109UZK9</accession>
<keyword evidence="6" id="KW-0574">Periplasm</keyword>
<dbReference type="GO" id="GO:0009277">
    <property type="term" value="C:fungal-type cell wall"/>
    <property type="evidence" value="ECO:0007669"/>
    <property type="project" value="TreeGrafter"/>
</dbReference>
<dbReference type="OrthoDB" id="200349at2759"/>
<keyword evidence="7" id="KW-0378">Hydrolase</keyword>
<feature type="domain" description="Glycoside hydrolase family 65 C-terminal" evidence="12">
    <location>
        <begin position="858"/>
        <end position="908"/>
    </location>
</feature>
<evidence type="ECO:0000256" key="9">
    <source>
        <dbReference type="ARBA" id="ARBA00023180"/>
    </source>
</evidence>
<evidence type="ECO:0000259" key="11">
    <source>
        <dbReference type="Pfam" id="PF03632"/>
    </source>
</evidence>
<dbReference type="FunFam" id="1.50.10.10:FF:000032">
    <property type="entry name" value="Vacuolar acid trehalase"/>
    <property type="match status" value="1"/>
</dbReference>
<dbReference type="PANTHER" id="PTHR11051">
    <property type="entry name" value="GLYCOSYL HYDROLASE-RELATED"/>
    <property type="match status" value="1"/>
</dbReference>
<comment type="subcellular location">
    <subcellularLocation>
        <location evidence="3">Membrane</location>
        <topology evidence="3">Single-pass type II membrane protein</topology>
    </subcellularLocation>
    <subcellularLocation>
        <location evidence="2">Periplasm</location>
    </subcellularLocation>
</comment>
<dbReference type="InterPro" id="IPR005195">
    <property type="entry name" value="Glyco_hydro_65_M"/>
</dbReference>
<evidence type="ECO:0000256" key="7">
    <source>
        <dbReference type="ARBA" id="ARBA00022801"/>
    </source>
</evidence>
<dbReference type="EMBL" id="CP014244">
    <property type="protein sequence ID" value="AMD20478.1"/>
    <property type="molecule type" value="Genomic_DNA"/>
</dbReference>
<keyword evidence="10" id="KW-0472">Membrane</keyword>